<dbReference type="eggNOG" id="COG1390">
    <property type="taxonomic scope" value="Bacteria"/>
</dbReference>
<dbReference type="GeneID" id="98069500"/>
<evidence type="ECO:0000256" key="1">
    <source>
        <dbReference type="ARBA" id="ARBA00022448"/>
    </source>
</evidence>
<dbReference type="HOGENOM" id="CLU_105793_1_0_10"/>
<dbReference type="CDD" id="cd06503">
    <property type="entry name" value="ATP-synt_Fo_b"/>
    <property type="match status" value="1"/>
</dbReference>
<keyword evidence="2 12" id="KW-0138">CF(0)</keyword>
<evidence type="ECO:0000256" key="5">
    <source>
        <dbReference type="ARBA" id="ARBA00022989"/>
    </source>
</evidence>
<evidence type="ECO:0000256" key="9">
    <source>
        <dbReference type="ARBA" id="ARBA00025198"/>
    </source>
</evidence>
<reference evidence="14 15" key="1">
    <citation type="submission" date="2012-01" db="EMBL/GenBank/DDBJ databases">
        <title>The Genome Sequence of Odoribacter laneus YIT 12061.</title>
        <authorList>
            <consortium name="The Broad Institute Genome Sequencing Platform"/>
            <person name="Earl A."/>
            <person name="Ward D."/>
            <person name="Feldgarden M."/>
            <person name="Gevers D."/>
            <person name="Morotomi M."/>
            <person name="Young S.K."/>
            <person name="Zeng Q."/>
            <person name="Gargeya S."/>
            <person name="Fitzgerald M."/>
            <person name="Haas B."/>
            <person name="Abouelleil A."/>
            <person name="Alvarado L."/>
            <person name="Arachchi H.M."/>
            <person name="Berlin A."/>
            <person name="Chapman S.B."/>
            <person name="Gearin G."/>
            <person name="Goldberg J."/>
            <person name="Griggs A."/>
            <person name="Gujja S."/>
            <person name="Hansen M."/>
            <person name="Heiman D."/>
            <person name="Howarth C."/>
            <person name="Larimer J."/>
            <person name="Lui A."/>
            <person name="MacDonald P.J.P."/>
            <person name="McCowen C."/>
            <person name="Montmayeur A."/>
            <person name="Murphy C."/>
            <person name="Neiman D."/>
            <person name="Pearson M."/>
            <person name="Priest M."/>
            <person name="Roberts A."/>
            <person name="Saif S."/>
            <person name="Shea T."/>
            <person name="Sisk P."/>
            <person name="Stolte C."/>
            <person name="Sykes S."/>
            <person name="Wortman J."/>
            <person name="Nusbaum C."/>
            <person name="Birren B."/>
        </authorList>
    </citation>
    <scope>NUCLEOTIDE SEQUENCE [LARGE SCALE GENOMIC DNA]</scope>
    <source>
        <strain evidence="14 15">YIT 12061</strain>
    </source>
</reference>
<proteinExistence type="inferred from homology"/>
<evidence type="ECO:0000256" key="3">
    <source>
        <dbReference type="ARBA" id="ARBA00022692"/>
    </source>
</evidence>
<dbReference type="InterPro" id="IPR028987">
    <property type="entry name" value="ATP_synth_B-like_membr_sf"/>
</dbReference>
<evidence type="ECO:0000256" key="7">
    <source>
        <dbReference type="ARBA" id="ARBA00023136"/>
    </source>
</evidence>
<evidence type="ECO:0000256" key="12">
    <source>
        <dbReference type="RuleBase" id="RU003848"/>
    </source>
</evidence>
<evidence type="ECO:0000256" key="11">
    <source>
        <dbReference type="ARBA" id="ARBA00037847"/>
    </source>
</evidence>
<dbReference type="GO" id="GO:0015986">
    <property type="term" value="P:proton motive force-driven ATP synthesis"/>
    <property type="evidence" value="ECO:0007669"/>
    <property type="project" value="InterPro"/>
</dbReference>
<dbReference type="RefSeq" id="WP_009137091.1">
    <property type="nucleotide sequence ID" value="NZ_JH594596.1"/>
</dbReference>
<keyword evidence="1 12" id="KW-0813">Transport</keyword>
<evidence type="ECO:0000256" key="10">
    <source>
        <dbReference type="ARBA" id="ARBA00025614"/>
    </source>
</evidence>
<evidence type="ECO:0000313" key="15">
    <source>
        <dbReference type="Proteomes" id="UP000004892"/>
    </source>
</evidence>
<evidence type="ECO:0000256" key="13">
    <source>
        <dbReference type="SAM" id="Coils"/>
    </source>
</evidence>
<evidence type="ECO:0008006" key="16">
    <source>
        <dbReference type="Google" id="ProtNLM"/>
    </source>
</evidence>
<evidence type="ECO:0000256" key="4">
    <source>
        <dbReference type="ARBA" id="ARBA00022781"/>
    </source>
</evidence>
<dbReference type="Proteomes" id="UP000004892">
    <property type="component" value="Unassembled WGS sequence"/>
</dbReference>
<dbReference type="PATRIC" id="fig|742817.3.peg.2070"/>
<dbReference type="AlphaFoldDB" id="H1DJ72"/>
<keyword evidence="6 12" id="KW-0406">Ion transport</keyword>
<feature type="coiled-coil region" evidence="13">
    <location>
        <begin position="17"/>
        <end position="48"/>
    </location>
</feature>
<keyword evidence="15" id="KW-1185">Reference proteome</keyword>
<comment type="function">
    <text evidence="10">Component of the F(0) channel, it forms part of the peripheral stalk, linking F(1) to F(0). The b'-subunit is a diverged and duplicated form of b found in plants and photosynthetic bacteria.</text>
</comment>
<evidence type="ECO:0000256" key="6">
    <source>
        <dbReference type="ARBA" id="ARBA00023065"/>
    </source>
</evidence>
<keyword evidence="4 12" id="KW-0375">Hydrogen ion transport</keyword>
<comment type="subcellular location">
    <subcellularLocation>
        <location evidence="11">Endomembrane system</location>
        <topology evidence="11">Single-pass membrane protein</topology>
    </subcellularLocation>
</comment>
<dbReference type="GO" id="GO:0015078">
    <property type="term" value="F:proton transmembrane transporter activity"/>
    <property type="evidence" value="ECO:0007669"/>
    <property type="project" value="InterPro"/>
</dbReference>
<evidence type="ECO:0000256" key="2">
    <source>
        <dbReference type="ARBA" id="ARBA00022547"/>
    </source>
</evidence>
<dbReference type="Gene3D" id="1.20.5.2950">
    <property type="match status" value="1"/>
</dbReference>
<dbReference type="EMBL" id="ADMC01000025">
    <property type="protein sequence ID" value="EHP46327.1"/>
    <property type="molecule type" value="Genomic_DNA"/>
</dbReference>
<accession>H1DJ72</accession>
<name>H1DJ72_9BACT</name>
<comment type="similarity">
    <text evidence="12">Belongs to the ATPase B chain family.</text>
</comment>
<dbReference type="Pfam" id="PF00430">
    <property type="entry name" value="ATP-synt_B"/>
    <property type="match status" value="1"/>
</dbReference>
<dbReference type="SUPFAM" id="SSF81573">
    <property type="entry name" value="F1F0 ATP synthase subunit B, membrane domain"/>
    <property type="match status" value="1"/>
</dbReference>
<comment type="function">
    <text evidence="9">F(1)F(0) ATP synthase produces ATP from ADP in the presence of a proton or sodium gradient. F-type ATPases consist of two structural domains, F(1) containing the extramembraneous catalytic core and F(0) containing the membrane proton channel, linked together by a central stalk and a peripheral stalk. During catalysis, ATP synthesis in the catalytic domain of F(1) is coupled via a rotary mechanism of the central stalk subunits to proton translocation.</text>
</comment>
<keyword evidence="8" id="KW-0066">ATP synthesis</keyword>
<evidence type="ECO:0000256" key="8">
    <source>
        <dbReference type="ARBA" id="ARBA00023310"/>
    </source>
</evidence>
<protein>
    <recommendedName>
        <fullName evidence="16">V-type ATP synthase subunit E</fullName>
    </recommendedName>
</protein>
<dbReference type="GO" id="GO:0045259">
    <property type="term" value="C:proton-transporting ATP synthase complex"/>
    <property type="evidence" value="ECO:0007669"/>
    <property type="project" value="UniProtKB-KW"/>
</dbReference>
<dbReference type="STRING" id="742817.HMPREF9449_01944"/>
<gene>
    <name evidence="14" type="ORF">HMPREF9449_01944</name>
</gene>
<comment type="caution">
    <text evidence="14">The sequence shown here is derived from an EMBL/GenBank/DDBJ whole genome shotgun (WGS) entry which is preliminary data.</text>
</comment>
<organism evidence="14 15">
    <name type="scientific">Odoribacter laneus YIT 12061</name>
    <dbReference type="NCBI Taxonomy" id="742817"/>
    <lineage>
        <taxon>Bacteria</taxon>
        <taxon>Pseudomonadati</taxon>
        <taxon>Bacteroidota</taxon>
        <taxon>Bacteroidia</taxon>
        <taxon>Bacteroidales</taxon>
        <taxon>Odoribacteraceae</taxon>
        <taxon>Odoribacter</taxon>
    </lineage>
</organism>
<sequence>MENKLDVLTKKLYDEGVEKARKEADEIIDKANKQAEKIIADAQAKAEDFIAGGKQEVDNLKKKAESEMALSARQALTALKQSITHLISGEVAGEMAKTGFEDKAFVQNLLISIVEKWDVTSGNLNLDIVLSPEEKEQFESFVASKYKNLLNKGLEIKVGNMKEGFLIRPQDGSYQIAFSEELFEAFFNQYMRSFTKSLLYK</sequence>
<keyword evidence="5" id="KW-1133">Transmembrane helix</keyword>
<keyword evidence="7" id="KW-0472">Membrane</keyword>
<evidence type="ECO:0000313" key="14">
    <source>
        <dbReference type="EMBL" id="EHP46327.1"/>
    </source>
</evidence>
<dbReference type="GO" id="GO:0012505">
    <property type="term" value="C:endomembrane system"/>
    <property type="evidence" value="ECO:0007669"/>
    <property type="project" value="UniProtKB-SubCell"/>
</dbReference>
<dbReference type="InterPro" id="IPR002146">
    <property type="entry name" value="ATP_synth_b/b'su_bac/chlpt"/>
</dbReference>
<keyword evidence="3 12" id="KW-0812">Transmembrane</keyword>
<keyword evidence="13" id="KW-0175">Coiled coil</keyword>